<feature type="region of interest" description="Disordered" evidence="3">
    <location>
        <begin position="71"/>
        <end position="119"/>
    </location>
</feature>
<dbReference type="FunCoup" id="A0A067QXK9">
    <property type="interactions" value="286"/>
</dbReference>
<reference evidence="4 5" key="1">
    <citation type="journal article" date="2014" name="Nat. Commun.">
        <title>Molecular traces of alternative social organization in a termite genome.</title>
        <authorList>
            <person name="Terrapon N."/>
            <person name="Li C."/>
            <person name="Robertson H.M."/>
            <person name="Ji L."/>
            <person name="Meng X."/>
            <person name="Booth W."/>
            <person name="Chen Z."/>
            <person name="Childers C.P."/>
            <person name="Glastad K.M."/>
            <person name="Gokhale K."/>
            <person name="Gowin J."/>
            <person name="Gronenberg W."/>
            <person name="Hermansen R.A."/>
            <person name="Hu H."/>
            <person name="Hunt B.G."/>
            <person name="Huylmans A.K."/>
            <person name="Khalil S.M."/>
            <person name="Mitchell R.D."/>
            <person name="Munoz-Torres M.C."/>
            <person name="Mustard J.A."/>
            <person name="Pan H."/>
            <person name="Reese J.T."/>
            <person name="Scharf M.E."/>
            <person name="Sun F."/>
            <person name="Vogel H."/>
            <person name="Xiao J."/>
            <person name="Yang W."/>
            <person name="Yang Z."/>
            <person name="Yang Z."/>
            <person name="Zhou J."/>
            <person name="Zhu J."/>
            <person name="Brent C.S."/>
            <person name="Elsik C.G."/>
            <person name="Goodisman M.A."/>
            <person name="Liberles D.A."/>
            <person name="Roe R.M."/>
            <person name="Vargo E.L."/>
            <person name="Vilcinskas A."/>
            <person name="Wang J."/>
            <person name="Bornberg-Bauer E."/>
            <person name="Korb J."/>
            <person name="Zhang G."/>
            <person name="Liebig J."/>
        </authorList>
    </citation>
    <scope>NUCLEOTIDE SEQUENCE [LARGE SCALE GENOMIC DNA]</scope>
    <source>
        <tissue evidence="4">Whole organism</tissue>
    </source>
</reference>
<sequence length="119" mass="13548">MAEQTRAATPAESTVTLVESEDVLHQDVRTVRLRLRKPEPKKKVQWQSGTVDNEHLNKKKSKCCCQYEKPHAFDESSSSSEEECENCHGHVERKKKKSKEPPGSTEASAELRTCPQERL</sequence>
<dbReference type="EMBL" id="KK852840">
    <property type="protein sequence ID" value="KDR15185.1"/>
    <property type="molecule type" value="Genomic_DNA"/>
</dbReference>
<dbReference type="OMA" id="DEHDESC"/>
<gene>
    <name evidence="4" type="ORF">L798_10957</name>
</gene>
<evidence type="ECO:0000256" key="2">
    <source>
        <dbReference type="ARBA" id="ARBA00031039"/>
    </source>
</evidence>
<dbReference type="GO" id="GO:0008157">
    <property type="term" value="F:protein phosphatase 1 binding"/>
    <property type="evidence" value="ECO:0007669"/>
    <property type="project" value="TreeGrafter"/>
</dbReference>
<dbReference type="InParanoid" id="A0A067QXK9"/>
<dbReference type="Proteomes" id="UP000027135">
    <property type="component" value="Unassembled WGS sequence"/>
</dbReference>
<dbReference type="STRING" id="136037.A0A067QXK9"/>
<dbReference type="GO" id="GO:0005634">
    <property type="term" value="C:nucleus"/>
    <property type="evidence" value="ECO:0007669"/>
    <property type="project" value="TreeGrafter"/>
</dbReference>
<evidence type="ECO:0000313" key="4">
    <source>
        <dbReference type="EMBL" id="KDR15185.1"/>
    </source>
</evidence>
<keyword evidence="5" id="KW-1185">Reference proteome</keyword>
<evidence type="ECO:0000313" key="5">
    <source>
        <dbReference type="Proteomes" id="UP000027135"/>
    </source>
</evidence>
<organism evidence="4 5">
    <name type="scientific">Zootermopsis nevadensis</name>
    <name type="common">Dampwood termite</name>
    <dbReference type="NCBI Taxonomy" id="136037"/>
    <lineage>
        <taxon>Eukaryota</taxon>
        <taxon>Metazoa</taxon>
        <taxon>Ecdysozoa</taxon>
        <taxon>Arthropoda</taxon>
        <taxon>Hexapoda</taxon>
        <taxon>Insecta</taxon>
        <taxon>Pterygota</taxon>
        <taxon>Neoptera</taxon>
        <taxon>Polyneoptera</taxon>
        <taxon>Dictyoptera</taxon>
        <taxon>Blattodea</taxon>
        <taxon>Blattoidea</taxon>
        <taxon>Termitoidae</taxon>
        <taxon>Termopsidae</taxon>
        <taxon>Zootermopsis</taxon>
    </lineage>
</organism>
<dbReference type="AlphaFoldDB" id="A0A067QXK9"/>
<accession>A0A067QXK9</accession>
<name>A0A067QXK9_ZOONE</name>
<protein>
    <recommendedName>
        <fullName evidence="1">E3 ubiquitin-protein ligase PPP1R11</fullName>
    </recommendedName>
    <alternativeName>
        <fullName evidence="2">Protein phosphatase 1 regulatory subunit 11</fullName>
    </alternativeName>
</protein>
<evidence type="ECO:0000256" key="3">
    <source>
        <dbReference type="SAM" id="MobiDB-lite"/>
    </source>
</evidence>
<dbReference type="Pfam" id="PF07491">
    <property type="entry name" value="PPI_Ypi1"/>
    <property type="match status" value="1"/>
</dbReference>
<dbReference type="PANTHER" id="PTHR20835:SF0">
    <property type="entry name" value="E3 UBIQUITIN-PROTEIN LIGASE PPP1R11"/>
    <property type="match status" value="1"/>
</dbReference>
<evidence type="ECO:0000256" key="1">
    <source>
        <dbReference type="ARBA" id="ARBA00021994"/>
    </source>
</evidence>
<dbReference type="GO" id="GO:0004865">
    <property type="term" value="F:protein serine/threonine phosphatase inhibitor activity"/>
    <property type="evidence" value="ECO:0007669"/>
    <property type="project" value="InterPro"/>
</dbReference>
<dbReference type="eggNOG" id="KOG4102">
    <property type="taxonomic scope" value="Eukaryota"/>
</dbReference>
<dbReference type="InterPro" id="IPR011107">
    <property type="entry name" value="PPI_Ypi1"/>
</dbReference>
<dbReference type="PANTHER" id="PTHR20835">
    <property type="entry name" value="E3 UBIQUITIN-PROTEIN LIGASE PPP1R11-RELATED"/>
    <property type="match status" value="1"/>
</dbReference>
<proteinExistence type="predicted"/>